<keyword evidence="5 6" id="KW-0472">Membrane</keyword>
<feature type="transmembrane region" description="Helical" evidence="6">
    <location>
        <begin position="292"/>
        <end position="312"/>
    </location>
</feature>
<feature type="transmembrane region" description="Helical" evidence="6">
    <location>
        <begin position="390"/>
        <end position="409"/>
    </location>
</feature>
<gene>
    <name evidence="8" type="ORF">BN869_000005783_1</name>
</gene>
<evidence type="ECO:0000256" key="1">
    <source>
        <dbReference type="ARBA" id="ARBA00004141"/>
    </source>
</evidence>
<proteinExistence type="predicted"/>
<feature type="domain" description="Major facilitator superfamily (MFS) profile" evidence="7">
    <location>
        <begin position="50"/>
        <end position="501"/>
    </location>
</feature>
<organism evidence="8">
    <name type="scientific">Bionectria ochroleuca</name>
    <name type="common">Gliocladium roseum</name>
    <dbReference type="NCBI Taxonomy" id="29856"/>
    <lineage>
        <taxon>Eukaryota</taxon>
        <taxon>Fungi</taxon>
        <taxon>Dikarya</taxon>
        <taxon>Ascomycota</taxon>
        <taxon>Pezizomycotina</taxon>
        <taxon>Sordariomycetes</taxon>
        <taxon>Hypocreomycetidae</taxon>
        <taxon>Hypocreales</taxon>
        <taxon>Bionectriaceae</taxon>
        <taxon>Clonostachys</taxon>
    </lineage>
</organism>
<feature type="transmembrane region" description="Helical" evidence="6">
    <location>
        <begin position="188"/>
        <end position="207"/>
    </location>
</feature>
<dbReference type="InterPro" id="IPR011701">
    <property type="entry name" value="MFS"/>
</dbReference>
<feature type="transmembrane region" description="Helical" evidence="6">
    <location>
        <begin position="468"/>
        <end position="492"/>
    </location>
</feature>
<keyword evidence="2" id="KW-0813">Transport</keyword>
<evidence type="ECO:0000256" key="5">
    <source>
        <dbReference type="ARBA" id="ARBA00023136"/>
    </source>
</evidence>
<keyword evidence="4 6" id="KW-1133">Transmembrane helix</keyword>
<dbReference type="Pfam" id="PF07690">
    <property type="entry name" value="MFS_1"/>
    <property type="match status" value="1"/>
</dbReference>
<evidence type="ECO:0000256" key="3">
    <source>
        <dbReference type="ARBA" id="ARBA00022692"/>
    </source>
</evidence>
<dbReference type="PANTHER" id="PTHR43791">
    <property type="entry name" value="PERMEASE-RELATED"/>
    <property type="match status" value="1"/>
</dbReference>
<feature type="transmembrane region" description="Helical" evidence="6">
    <location>
        <begin position="219"/>
        <end position="241"/>
    </location>
</feature>
<feature type="transmembrane region" description="Helical" evidence="6">
    <location>
        <begin position="332"/>
        <end position="351"/>
    </location>
</feature>
<dbReference type="GO" id="GO:0022857">
    <property type="term" value="F:transmembrane transporter activity"/>
    <property type="evidence" value="ECO:0007669"/>
    <property type="project" value="InterPro"/>
</dbReference>
<dbReference type="InterPro" id="IPR020846">
    <property type="entry name" value="MFS_dom"/>
</dbReference>
<dbReference type="PANTHER" id="PTHR43791:SF18">
    <property type="entry name" value="NICOTINIC ACID TRANSPORTER TNA1, PUTATIVE (AFU_ORTHOLOGUE AFUA_3G03820)-RELATED"/>
    <property type="match status" value="1"/>
</dbReference>
<reference evidence="8" key="1">
    <citation type="submission" date="2015-01" db="EMBL/GenBank/DDBJ databases">
        <authorList>
            <person name="Durling Mikael"/>
        </authorList>
    </citation>
    <scope>NUCLEOTIDE SEQUENCE</scope>
</reference>
<dbReference type="EMBL" id="CDPU01000015">
    <property type="protein sequence ID" value="CEO49726.1"/>
    <property type="molecule type" value="Genomic_DNA"/>
</dbReference>
<feature type="transmembrane region" description="Helical" evidence="6">
    <location>
        <begin position="127"/>
        <end position="144"/>
    </location>
</feature>
<evidence type="ECO:0000256" key="2">
    <source>
        <dbReference type="ARBA" id="ARBA00022448"/>
    </source>
</evidence>
<feature type="transmembrane region" description="Helical" evidence="6">
    <location>
        <begin position="358"/>
        <end position="378"/>
    </location>
</feature>
<sequence>MKEDTSTQKTEMEAKVGADDQSLAMGSAEACANYTPEQESRIKKKIDMYLLPMLAIMYLVSYLDRSNRHKLLTFLRTVGNAAIIGLKEDLGLTAEQYNLCLTIFFIPYSLFEIPSNLMLKVLKPSKWIGIMMVTWGTIATLMGLVKGFPGLMAARFFLAIGEAGFFPAASYILTMWYRRHEIQLRAGIFYSAGAFSGAVSGLLAYLINKMNGVAGLEGWRWVFILEGLLTVLIALCAFFVLPDDPASCKFLTEEEKAIVAHRLRHDTGTTQGSYDANEKFQWKFVWSALSDYKVWAVVVAYWGSAIPIYGFIYTLPTVLKELGYTAEIAQLMTMPIYAAAVVALLLTAFLSDRAGDRSLFVIVPLMIGGAGLIGLLAIPKKGVAPGALYAMLFLVAMGLYSIVCGTVAWTGRTEQLIQLPVTDIANKHLANNLAGPWKRSVGMALMISVGNLGGAVGTNIYLTREAPYYWTGYGTSLGVIVLSLGATIFLRFKFKQINAKRDAMTVDEVHAKYTEDELRDLGDESPFFRYTI</sequence>
<evidence type="ECO:0000256" key="6">
    <source>
        <dbReference type="SAM" id="Phobius"/>
    </source>
</evidence>
<evidence type="ECO:0000313" key="8">
    <source>
        <dbReference type="EMBL" id="CEO49726.1"/>
    </source>
</evidence>
<evidence type="ECO:0000259" key="7">
    <source>
        <dbReference type="PROSITE" id="PS50850"/>
    </source>
</evidence>
<accession>A0A0B7K518</accession>
<comment type="subcellular location">
    <subcellularLocation>
        <location evidence="1">Membrane</location>
        <topology evidence="1">Multi-pass membrane protein</topology>
    </subcellularLocation>
</comment>
<dbReference type="FunFam" id="1.20.1250.20:FF:000034">
    <property type="entry name" value="MFS general substrate transporter"/>
    <property type="match status" value="1"/>
</dbReference>
<dbReference type="InterPro" id="IPR036259">
    <property type="entry name" value="MFS_trans_sf"/>
</dbReference>
<evidence type="ECO:0000256" key="4">
    <source>
        <dbReference type="ARBA" id="ARBA00022989"/>
    </source>
</evidence>
<dbReference type="Gene3D" id="1.20.1250.20">
    <property type="entry name" value="MFS general substrate transporter like domains"/>
    <property type="match status" value="2"/>
</dbReference>
<protein>
    <recommendedName>
        <fullName evidence="7">Major facilitator superfamily (MFS) profile domain-containing protein</fullName>
    </recommendedName>
</protein>
<feature type="transmembrane region" description="Helical" evidence="6">
    <location>
        <begin position="156"/>
        <end position="176"/>
    </location>
</feature>
<dbReference type="GO" id="GO:0016020">
    <property type="term" value="C:membrane"/>
    <property type="evidence" value="ECO:0007669"/>
    <property type="project" value="UniProtKB-SubCell"/>
</dbReference>
<dbReference type="SUPFAM" id="SSF103473">
    <property type="entry name" value="MFS general substrate transporter"/>
    <property type="match status" value="1"/>
</dbReference>
<name>A0A0B7K518_BIOOC</name>
<dbReference type="AlphaFoldDB" id="A0A0B7K518"/>
<keyword evidence="3 6" id="KW-0812">Transmembrane</keyword>
<feature type="transmembrane region" description="Helical" evidence="6">
    <location>
        <begin position="441"/>
        <end position="462"/>
    </location>
</feature>
<dbReference type="PROSITE" id="PS50850">
    <property type="entry name" value="MFS"/>
    <property type="match status" value="1"/>
</dbReference>